<proteinExistence type="predicted"/>
<dbReference type="InterPro" id="IPR035445">
    <property type="entry name" value="GYF-like_dom_sf"/>
</dbReference>
<feature type="region of interest" description="Disordered" evidence="1">
    <location>
        <begin position="1190"/>
        <end position="1209"/>
    </location>
</feature>
<feature type="region of interest" description="Disordered" evidence="1">
    <location>
        <begin position="619"/>
        <end position="697"/>
    </location>
</feature>
<dbReference type="Gene3D" id="3.30.1490.40">
    <property type="match status" value="1"/>
</dbReference>
<dbReference type="CDD" id="cd00072">
    <property type="entry name" value="GYF"/>
    <property type="match status" value="1"/>
</dbReference>
<feature type="region of interest" description="Disordered" evidence="1">
    <location>
        <begin position="847"/>
        <end position="870"/>
    </location>
</feature>
<dbReference type="SUPFAM" id="SSF55277">
    <property type="entry name" value="GYF domain"/>
    <property type="match status" value="1"/>
</dbReference>
<feature type="compositionally biased region" description="Polar residues" evidence="1">
    <location>
        <begin position="40"/>
        <end position="54"/>
    </location>
</feature>
<feature type="compositionally biased region" description="Pro residues" evidence="1">
    <location>
        <begin position="1133"/>
        <end position="1142"/>
    </location>
</feature>
<evidence type="ECO:0000256" key="1">
    <source>
        <dbReference type="SAM" id="MobiDB-lite"/>
    </source>
</evidence>
<dbReference type="InterPro" id="IPR051640">
    <property type="entry name" value="GRB10-interact_GYF"/>
</dbReference>
<feature type="compositionally biased region" description="Polar residues" evidence="1">
    <location>
        <begin position="1335"/>
        <end position="1347"/>
    </location>
</feature>
<protein>
    <recommendedName>
        <fullName evidence="2">GYF domain-containing protein</fullName>
    </recommendedName>
</protein>
<feature type="compositionally biased region" description="Gly residues" evidence="1">
    <location>
        <begin position="1312"/>
        <end position="1326"/>
    </location>
</feature>
<dbReference type="EMBL" id="MU853866">
    <property type="protein sequence ID" value="KAK3937016.1"/>
    <property type="molecule type" value="Genomic_DNA"/>
</dbReference>
<evidence type="ECO:0000313" key="3">
    <source>
        <dbReference type="EMBL" id="KAK3937016.1"/>
    </source>
</evidence>
<sequence length="1510" mass="157353">MPSQLPSSFASAAAGQIRDSRGSGRSESVRGSGSGEWPRSNGTRTFRRQSTTPFNQSASANDASQNSASDVPPLSANAQSTSFDPPGSLRYSKDELLEIYRNTSESAQLDATSLFVPSWNPSHVNGASSRPWGKSGESGHVPQDPTICWDANGTVRPIGLEEISPEEREMFASDVNSTLKLPQQSKDGSHQGGGGQNGRKASISLGSASNNYPVSSPSTASRPGTRRRETTDTNPFPSAGLASPTGSGRFARDDPWLARRSNDVKEPISDEPDDEDADSRETPARNQPFGTLSRSNTTGPSGFGAASSLWGPSSSSTAAGVGAFGSFALPTSTIGDKRFGPGRGESRLAHLIPEKHTDNANSKPNDTMPAEMSRTWRPRQRTDTDPFAIDDGLSGMSGSAILGGAQDNSPPPHSSQLQRGGIFDTPVKGNTGDFGMAGLSLGAHGEANGPASPSETNPYRSPLAERGEDEHEDGGMDRLHQHPGPGSEQPSNFSTISRAFAANAFDGSDRSQTSSVGAKGFPPVNTLTGWPAGPSSGTPDRERQHFNNAFGGSIFSPLGDLQSPGLGGLGGVFGAPGASGVGRGSKLGSLFPPAMQAQMQAQDQDSLSDSVPDLRQGNPLGAIGRGAIGVQPRETDSPVRSTRGAFEDLFPTPDTARSPFTTAEQLQPGLTATSQAQSFSVTAGPSFSSPQPAGDPSAVRTMVMPDRMRWVYLDPQGIMQGPFSGLEMNDWYKAQFFTPDLRVKRLEDPDFEPLGQLIRRIGNSREPFLVPQMGIAHGPPSQTGPLSLGDSPGSAVPPLQNAFPTFGRTLTAQQQNDLERRKQEEQLFHARQRELAHHQTFGRLQMQPGVPGSLHHHSSAHSLQSQPSFGSMTSPIGMPPQPPIGAMAPTAGFFEAPGTMAQGPTQAAIGVAPDLFAPDLSLGERQILASMQGAGNLSMGGFASQPAGTSGSDSGSLRGQLPGVDQLQKDSEGFSARLKEFHELRAQRDAEEAATKANLPDVTEETFEHKAHMTAPVTSEELVSVLKETADSSVEAFVTAKKVATAQGNSTELSLTERVRKTQADAAAAAAAKPIQQPSASGLPMPFPPPPQSSTPQIAAPTAQRPASNLPTRYGERSASGTPDTMSDAAALAPPPTAPWAPQPGTETQRGPSLKEIQEAEAKKAAKKEEAVAAARRAALEQEAAALREREKAAAATNSGLPATSTWGIGSPVSAPATGSAWKQPAAAAAAAAKATTVGATSAASAVSKKTLADIQREEEVRKQKAKEAALQASMTSGSAMGKRYADLAGKSSAPPGLGNSAAPAAAPQATAGGGGGGWSTVGAGGKVKIPTGPAAQTRTVSATTVKSPAAPIASKPVSKQTNTGSKEAKGAAMEEFLKWLHRELARGLIGVADIDHFASSLLEMPLDPSILAEAVYSHSTTMDGRHFAEEFVRRKKLADKGVVEKQPVASTSSESKNSTNGGWNEVAKKGSSNSSNSNVNSSSTNSHKEEANIPGSNFRIVSAKRKGKK</sequence>
<feature type="compositionally biased region" description="Low complexity" evidence="1">
    <location>
        <begin position="1065"/>
        <end position="1084"/>
    </location>
</feature>
<dbReference type="PANTHER" id="PTHR14445">
    <property type="entry name" value="GRB10 INTERACTING GYF PROTEIN"/>
    <property type="match status" value="1"/>
</dbReference>
<feature type="compositionally biased region" description="Basic and acidic residues" evidence="1">
    <location>
        <begin position="250"/>
        <end position="268"/>
    </location>
</feature>
<evidence type="ECO:0000259" key="2">
    <source>
        <dbReference type="PROSITE" id="PS50829"/>
    </source>
</evidence>
<gene>
    <name evidence="3" type="ORF">QBC46DRAFT_19818</name>
</gene>
<feature type="compositionally biased region" description="Polar residues" evidence="1">
    <location>
        <begin position="946"/>
        <end position="957"/>
    </location>
</feature>
<feature type="compositionally biased region" description="Polar residues" evidence="1">
    <location>
        <begin position="1"/>
        <end position="10"/>
    </location>
</feature>
<feature type="compositionally biased region" description="Low complexity" evidence="1">
    <location>
        <begin position="1472"/>
        <end position="1486"/>
    </location>
</feature>
<feature type="compositionally biased region" description="Acidic residues" evidence="1">
    <location>
        <begin position="269"/>
        <end position="278"/>
    </location>
</feature>
<reference evidence="4" key="1">
    <citation type="journal article" date="2023" name="Mol. Phylogenet. Evol.">
        <title>Genome-scale phylogeny and comparative genomics of the fungal order Sordariales.</title>
        <authorList>
            <person name="Hensen N."/>
            <person name="Bonometti L."/>
            <person name="Westerberg I."/>
            <person name="Brannstrom I.O."/>
            <person name="Guillou S."/>
            <person name="Cros-Aarteil S."/>
            <person name="Calhoun S."/>
            <person name="Haridas S."/>
            <person name="Kuo A."/>
            <person name="Mondo S."/>
            <person name="Pangilinan J."/>
            <person name="Riley R."/>
            <person name="LaButti K."/>
            <person name="Andreopoulos B."/>
            <person name="Lipzen A."/>
            <person name="Chen C."/>
            <person name="Yan M."/>
            <person name="Daum C."/>
            <person name="Ng V."/>
            <person name="Clum A."/>
            <person name="Steindorff A."/>
            <person name="Ohm R.A."/>
            <person name="Martin F."/>
            <person name="Silar P."/>
            <person name="Natvig D.O."/>
            <person name="Lalanne C."/>
            <person name="Gautier V."/>
            <person name="Ament-Velasquez S.L."/>
            <person name="Kruys A."/>
            <person name="Hutchinson M.I."/>
            <person name="Powell A.J."/>
            <person name="Barry K."/>
            <person name="Miller A.N."/>
            <person name="Grigoriev I.V."/>
            <person name="Debuchy R."/>
            <person name="Gladieux P."/>
            <person name="Hiltunen Thoren M."/>
            <person name="Johannesson H."/>
        </authorList>
    </citation>
    <scope>NUCLEOTIDE SEQUENCE [LARGE SCALE GENOMIC DNA]</scope>
    <source>
        <strain evidence="4">CBS 340.73</strain>
    </source>
</reference>
<feature type="region of interest" description="Disordered" evidence="1">
    <location>
        <begin position="506"/>
        <end position="540"/>
    </location>
</feature>
<feature type="compositionally biased region" description="Polar residues" evidence="1">
    <location>
        <begin position="1197"/>
        <end position="1208"/>
    </location>
</feature>
<keyword evidence="4" id="KW-1185">Reference proteome</keyword>
<feature type="compositionally biased region" description="Low complexity" evidence="1">
    <location>
        <begin position="305"/>
        <end position="319"/>
    </location>
</feature>
<dbReference type="PROSITE" id="PS50829">
    <property type="entry name" value="GYF"/>
    <property type="match status" value="1"/>
</dbReference>
<dbReference type="GO" id="GO:0005829">
    <property type="term" value="C:cytosol"/>
    <property type="evidence" value="ECO:0007669"/>
    <property type="project" value="TreeGrafter"/>
</dbReference>
<feature type="domain" description="GYF" evidence="2">
    <location>
        <begin position="707"/>
        <end position="755"/>
    </location>
</feature>
<feature type="compositionally biased region" description="Basic and acidic residues" evidence="1">
    <location>
        <begin position="18"/>
        <end position="28"/>
    </location>
</feature>
<feature type="compositionally biased region" description="Polar residues" evidence="1">
    <location>
        <begin position="1449"/>
        <end position="1463"/>
    </location>
</feature>
<feature type="compositionally biased region" description="Low complexity" evidence="1">
    <location>
        <begin position="1292"/>
        <end position="1311"/>
    </location>
</feature>
<dbReference type="InterPro" id="IPR003169">
    <property type="entry name" value="GYF"/>
</dbReference>
<feature type="region of interest" description="Disordered" evidence="1">
    <location>
        <begin position="1443"/>
        <end position="1510"/>
    </location>
</feature>
<evidence type="ECO:0000313" key="4">
    <source>
        <dbReference type="Proteomes" id="UP001303473"/>
    </source>
</evidence>
<name>A0AAN6N1S5_9PEZI</name>
<feature type="region of interest" description="Disordered" evidence="1">
    <location>
        <begin position="1"/>
        <end position="90"/>
    </location>
</feature>
<feature type="compositionally biased region" description="Low complexity" evidence="1">
    <location>
        <begin position="55"/>
        <end position="70"/>
    </location>
</feature>
<feature type="region of interest" description="Disordered" evidence="1">
    <location>
        <begin position="1225"/>
        <end position="1367"/>
    </location>
</feature>
<feature type="compositionally biased region" description="Polar residues" evidence="1">
    <location>
        <begin position="658"/>
        <end position="691"/>
    </location>
</feature>
<feature type="compositionally biased region" description="Basic and acidic residues" evidence="1">
    <location>
        <begin position="1251"/>
        <end position="1268"/>
    </location>
</feature>
<accession>A0AAN6N1S5</accession>
<feature type="compositionally biased region" description="Polar residues" evidence="1">
    <location>
        <begin position="204"/>
        <end position="222"/>
    </location>
</feature>
<feature type="region of interest" description="Disordered" evidence="1">
    <location>
        <begin position="940"/>
        <end position="959"/>
    </location>
</feature>
<dbReference type="SMART" id="SM00444">
    <property type="entry name" value="GYF"/>
    <property type="match status" value="1"/>
</dbReference>
<dbReference type="Proteomes" id="UP001303473">
    <property type="component" value="Unassembled WGS sequence"/>
</dbReference>
<feature type="region of interest" description="Disordered" evidence="1">
    <location>
        <begin position="120"/>
        <end position="493"/>
    </location>
</feature>
<feature type="compositionally biased region" description="Polar residues" evidence="1">
    <location>
        <begin position="284"/>
        <end position="300"/>
    </location>
</feature>
<feature type="compositionally biased region" description="Basic and acidic residues" evidence="1">
    <location>
        <begin position="335"/>
        <end position="358"/>
    </location>
</feature>
<dbReference type="Pfam" id="PF02213">
    <property type="entry name" value="GYF"/>
    <property type="match status" value="1"/>
</dbReference>
<comment type="caution">
    <text evidence="3">The sequence shown here is derived from an EMBL/GenBank/DDBJ whole genome shotgun (WGS) entry which is preliminary data.</text>
</comment>
<feature type="region of interest" description="Disordered" evidence="1">
    <location>
        <begin position="1065"/>
        <end position="1153"/>
    </location>
</feature>
<feature type="compositionally biased region" description="Low complexity" evidence="1">
    <location>
        <begin position="1225"/>
        <end position="1250"/>
    </location>
</feature>
<organism evidence="3 4">
    <name type="scientific">Diplogelasinospora grovesii</name>
    <dbReference type="NCBI Taxonomy" id="303347"/>
    <lineage>
        <taxon>Eukaryota</taxon>
        <taxon>Fungi</taxon>
        <taxon>Dikarya</taxon>
        <taxon>Ascomycota</taxon>
        <taxon>Pezizomycotina</taxon>
        <taxon>Sordariomycetes</taxon>
        <taxon>Sordariomycetidae</taxon>
        <taxon>Sordariales</taxon>
        <taxon>Diplogelasinosporaceae</taxon>
        <taxon>Diplogelasinospora</taxon>
    </lineage>
</organism>
<dbReference type="PANTHER" id="PTHR14445:SF36">
    <property type="entry name" value="FI03272P-RELATED"/>
    <property type="match status" value="1"/>
</dbReference>
<feature type="compositionally biased region" description="Basic and acidic residues" evidence="1">
    <location>
        <begin position="463"/>
        <end position="480"/>
    </location>
</feature>